<feature type="transmembrane region" description="Helical" evidence="2">
    <location>
        <begin position="258"/>
        <end position="278"/>
    </location>
</feature>
<evidence type="ECO:0000256" key="1">
    <source>
        <dbReference type="SAM" id="MobiDB-lite"/>
    </source>
</evidence>
<dbReference type="EnsemblMetazoa" id="CPIJ011100-RA">
    <property type="protein sequence ID" value="CPIJ011100-PA"/>
    <property type="gene ID" value="CPIJ011100"/>
</dbReference>
<keyword evidence="6" id="KW-1185">Reference proteome</keyword>
<feature type="compositionally biased region" description="Low complexity" evidence="1">
    <location>
        <begin position="79"/>
        <end position="96"/>
    </location>
</feature>
<keyword evidence="2" id="KW-0472">Membrane</keyword>
<keyword evidence="2" id="KW-0812">Transmembrane</keyword>
<keyword evidence="2" id="KW-1133">Transmembrane helix</keyword>
<accession>B0WVN3</accession>
<feature type="compositionally biased region" description="Basic and acidic residues" evidence="1">
    <location>
        <begin position="150"/>
        <end position="165"/>
    </location>
</feature>
<dbReference type="HOGENOM" id="CLU_804760_0_0_1"/>
<dbReference type="KEGG" id="cqu:CpipJ_CPIJ011100"/>
<gene>
    <name evidence="5" type="primary">6043866</name>
    <name evidence="4" type="ORF">CpipJ_CPIJ011100</name>
</gene>
<evidence type="ECO:0000256" key="3">
    <source>
        <dbReference type="SAM" id="SignalP"/>
    </source>
</evidence>
<keyword evidence="3" id="KW-0732">Signal</keyword>
<feature type="chain" id="PRO_5011408789" evidence="3">
    <location>
        <begin position="26"/>
        <end position="345"/>
    </location>
</feature>
<sequence length="345" mass="38708">MARNSGRVLRVVGVVLTLMVVCVRCEMRKSWKVKSTTPAEEELPNSALVKQSRMEQEVEAADPGQNLVESRTEQVEQETSPASSSTTAASQSQTTTKSRLRSTYVANRTAALFNSLRESVKAAPFLEDHVPDIQIDDFSADDTEEDEFGGEERDEHDAKAKKSDEDPYAEGYDMIETILEEVKSIASGEKPAEKPEENTVEPAEKVKQYDFGPVLNMTIDEPNNIVNVKLNEKVLKDIFTGRGSGGGFGGGNKKMWKYAMPLFILPFLIQSAVVPFMLMTVKLFLFKSFLAGKLAILLLLLGAFKNFTQKKEKDVYIKDLPERRYEPYNEWPYPYHSEGGRPSWA</sequence>
<dbReference type="AlphaFoldDB" id="B0WVN3"/>
<dbReference type="eggNOG" id="ENOG502SGR9">
    <property type="taxonomic scope" value="Eukaryota"/>
</dbReference>
<dbReference type="EMBL" id="DS232128">
    <property type="protein sequence ID" value="EDS35640.1"/>
    <property type="molecule type" value="Genomic_DNA"/>
</dbReference>
<protein>
    <submittedName>
        <fullName evidence="4">Osiris</fullName>
    </submittedName>
</protein>
<feature type="signal peptide" evidence="3">
    <location>
        <begin position="1"/>
        <end position="25"/>
    </location>
</feature>
<evidence type="ECO:0000313" key="6">
    <source>
        <dbReference type="Proteomes" id="UP000002320"/>
    </source>
</evidence>
<dbReference type="InParanoid" id="B0WVN3"/>
<feature type="transmembrane region" description="Helical" evidence="2">
    <location>
        <begin position="284"/>
        <end position="304"/>
    </location>
</feature>
<feature type="region of interest" description="Disordered" evidence="1">
    <location>
        <begin position="35"/>
        <end position="101"/>
    </location>
</feature>
<organism>
    <name type="scientific">Culex quinquefasciatus</name>
    <name type="common">Southern house mosquito</name>
    <name type="synonym">Culex pungens</name>
    <dbReference type="NCBI Taxonomy" id="7176"/>
    <lineage>
        <taxon>Eukaryota</taxon>
        <taxon>Metazoa</taxon>
        <taxon>Ecdysozoa</taxon>
        <taxon>Arthropoda</taxon>
        <taxon>Hexapoda</taxon>
        <taxon>Insecta</taxon>
        <taxon>Pterygota</taxon>
        <taxon>Neoptera</taxon>
        <taxon>Endopterygota</taxon>
        <taxon>Diptera</taxon>
        <taxon>Nematocera</taxon>
        <taxon>Culicoidea</taxon>
        <taxon>Culicidae</taxon>
        <taxon>Culicinae</taxon>
        <taxon>Culicini</taxon>
        <taxon>Culex</taxon>
        <taxon>Culex</taxon>
    </lineage>
</organism>
<dbReference type="Proteomes" id="UP000002320">
    <property type="component" value="Unassembled WGS sequence"/>
</dbReference>
<reference evidence="4" key="1">
    <citation type="submission" date="2007-03" db="EMBL/GenBank/DDBJ databases">
        <title>Annotation of Culex pipiens quinquefasciatus.</title>
        <authorList>
            <consortium name="The Broad Institute Genome Sequencing Platform"/>
            <person name="Atkinson P.W."/>
            <person name="Hemingway J."/>
            <person name="Christensen B.M."/>
            <person name="Higgs S."/>
            <person name="Kodira C."/>
            <person name="Hannick L."/>
            <person name="Megy K."/>
            <person name="O'Leary S."/>
            <person name="Pearson M."/>
            <person name="Haas B.J."/>
            <person name="Mauceli E."/>
            <person name="Wortman J.R."/>
            <person name="Lee N.H."/>
            <person name="Guigo R."/>
            <person name="Stanke M."/>
            <person name="Alvarado L."/>
            <person name="Amedeo P."/>
            <person name="Antoine C.H."/>
            <person name="Arensburger P."/>
            <person name="Bidwell S.L."/>
            <person name="Crawford M."/>
            <person name="Camaro F."/>
            <person name="Devon K."/>
            <person name="Engels R."/>
            <person name="Hammond M."/>
            <person name="Howarth C."/>
            <person name="Koehrsen M."/>
            <person name="Lawson D."/>
            <person name="Montgomery P."/>
            <person name="Nene V."/>
            <person name="Nusbaum C."/>
            <person name="Puiu D."/>
            <person name="Romero-Severson J."/>
            <person name="Severson D.W."/>
            <person name="Shumway M."/>
            <person name="Sisk P."/>
            <person name="Stolte C."/>
            <person name="Zeng Q."/>
            <person name="Eisenstadt E."/>
            <person name="Fraser-Liggett C."/>
            <person name="Strausberg R."/>
            <person name="Galagan J."/>
            <person name="Birren B."/>
            <person name="Collins F.H."/>
        </authorList>
    </citation>
    <scope>NUCLEOTIDE SEQUENCE [LARGE SCALE GENOMIC DNA]</scope>
    <source>
        <strain evidence="4">JHB</strain>
    </source>
</reference>
<feature type="compositionally biased region" description="Acidic residues" evidence="1">
    <location>
        <begin position="134"/>
        <end position="149"/>
    </location>
</feature>
<reference evidence="5" key="2">
    <citation type="submission" date="2021-02" db="UniProtKB">
        <authorList>
            <consortium name="EnsemblMetazoa"/>
        </authorList>
    </citation>
    <scope>IDENTIFICATION</scope>
    <source>
        <strain evidence="5">JHB</strain>
    </source>
</reference>
<name>B0WVN3_CULQU</name>
<dbReference type="FunCoup" id="B0WVN3">
    <property type="interactions" value="23"/>
</dbReference>
<proteinExistence type="predicted"/>
<dbReference type="STRING" id="7176.B0WVN3"/>
<evidence type="ECO:0000256" key="2">
    <source>
        <dbReference type="SAM" id="Phobius"/>
    </source>
</evidence>
<evidence type="ECO:0000313" key="4">
    <source>
        <dbReference type="EMBL" id="EDS35640.1"/>
    </source>
</evidence>
<evidence type="ECO:0000313" key="5">
    <source>
        <dbReference type="EnsemblMetazoa" id="CPIJ011100-PA"/>
    </source>
</evidence>
<dbReference type="OMA" id="RSTYVAN"/>
<feature type="region of interest" description="Disordered" evidence="1">
    <location>
        <begin position="133"/>
        <end position="166"/>
    </location>
</feature>
<dbReference type="VEuPathDB" id="VectorBase:CPIJ011100"/>